<evidence type="ECO:0000256" key="1">
    <source>
        <dbReference type="SAM" id="MobiDB-lite"/>
    </source>
</evidence>
<name>A0ABY5Z7Q8_9ACTN</name>
<dbReference type="RefSeq" id="WP_260727489.1">
    <property type="nucleotide sequence ID" value="NZ_BAAABS010000033.1"/>
</dbReference>
<keyword evidence="3" id="KW-1185">Reference proteome</keyword>
<dbReference type="Proteomes" id="UP001058271">
    <property type="component" value="Chromosome"/>
</dbReference>
<organism evidence="2 3">
    <name type="scientific">Dactylosporangium roseum</name>
    <dbReference type="NCBI Taxonomy" id="47989"/>
    <lineage>
        <taxon>Bacteria</taxon>
        <taxon>Bacillati</taxon>
        <taxon>Actinomycetota</taxon>
        <taxon>Actinomycetes</taxon>
        <taxon>Micromonosporales</taxon>
        <taxon>Micromonosporaceae</taxon>
        <taxon>Dactylosporangium</taxon>
    </lineage>
</organism>
<feature type="region of interest" description="Disordered" evidence="1">
    <location>
        <begin position="63"/>
        <end position="88"/>
    </location>
</feature>
<reference evidence="2" key="1">
    <citation type="submission" date="2021-04" db="EMBL/GenBank/DDBJ databases">
        <title>Biosynthetic gene clusters of Dactylosporangioum roseum.</title>
        <authorList>
            <person name="Hartkoorn R.C."/>
            <person name="Beaudoing E."/>
            <person name="Hot D."/>
            <person name="Moureu S."/>
        </authorList>
    </citation>
    <scope>NUCLEOTIDE SEQUENCE</scope>
    <source>
        <strain evidence="2">NRRL B-16295</strain>
    </source>
</reference>
<evidence type="ECO:0000313" key="3">
    <source>
        <dbReference type="Proteomes" id="UP001058271"/>
    </source>
</evidence>
<accession>A0ABY5Z7Q8</accession>
<dbReference type="EMBL" id="CP073721">
    <property type="protein sequence ID" value="UWZ38110.1"/>
    <property type="molecule type" value="Genomic_DNA"/>
</dbReference>
<sequence>MSVETASAVVAVKLDRERPRPLWVLPLQQFVYRQLMYVVLIQSFGTALTGARPRWHKLHRTGTAGANAPAVPGPRGVAKVSQSVGEGS</sequence>
<proteinExistence type="predicted"/>
<evidence type="ECO:0000313" key="2">
    <source>
        <dbReference type="EMBL" id="UWZ38110.1"/>
    </source>
</evidence>
<gene>
    <name evidence="2" type="ORF">Drose_07580</name>
</gene>
<protein>
    <submittedName>
        <fullName evidence="2">Uncharacterized protein</fullName>
    </submittedName>
</protein>